<dbReference type="InterPro" id="IPR008983">
    <property type="entry name" value="Tumour_necrosis_fac-like_dom"/>
</dbReference>
<organism evidence="3">
    <name type="scientific">Lepeophtheirus salmonis</name>
    <name type="common">Salmon louse</name>
    <name type="synonym">Caligus salmonis</name>
    <dbReference type="NCBI Taxonomy" id="72036"/>
    <lineage>
        <taxon>Eukaryota</taxon>
        <taxon>Metazoa</taxon>
        <taxon>Ecdysozoa</taxon>
        <taxon>Arthropoda</taxon>
        <taxon>Crustacea</taxon>
        <taxon>Multicrustacea</taxon>
        <taxon>Hexanauplia</taxon>
        <taxon>Copepoda</taxon>
        <taxon>Siphonostomatoida</taxon>
        <taxon>Caligidae</taxon>
        <taxon>Lepeophtheirus</taxon>
    </lineage>
</organism>
<feature type="chain" id="PRO_5005487254" description="C1q domain-containing protein" evidence="1">
    <location>
        <begin position="25"/>
        <end position="1077"/>
    </location>
</feature>
<dbReference type="SUPFAM" id="SSF49842">
    <property type="entry name" value="TNF-like"/>
    <property type="match status" value="1"/>
</dbReference>
<evidence type="ECO:0000259" key="2">
    <source>
        <dbReference type="PROSITE" id="PS50871"/>
    </source>
</evidence>
<dbReference type="Pfam" id="PF00386">
    <property type="entry name" value="C1q"/>
    <property type="match status" value="1"/>
</dbReference>
<dbReference type="OrthoDB" id="10070467at2759"/>
<dbReference type="PROSITE" id="PS50871">
    <property type="entry name" value="C1Q"/>
    <property type="match status" value="1"/>
</dbReference>
<feature type="signal peptide" evidence="1">
    <location>
        <begin position="1"/>
        <end position="24"/>
    </location>
</feature>
<evidence type="ECO:0000256" key="1">
    <source>
        <dbReference type="SAM" id="SignalP"/>
    </source>
</evidence>
<name>A0A0K2SY45_LEPSM</name>
<dbReference type="InterPro" id="IPR001073">
    <property type="entry name" value="C1q_dom"/>
</dbReference>
<reference evidence="3" key="1">
    <citation type="submission" date="2014-05" db="EMBL/GenBank/DDBJ databases">
        <authorList>
            <person name="Chronopoulou M."/>
        </authorList>
    </citation>
    <scope>NUCLEOTIDE SEQUENCE</scope>
    <source>
        <tissue evidence="3">Whole organism</tissue>
    </source>
</reference>
<dbReference type="Gene3D" id="2.60.120.40">
    <property type="match status" value="1"/>
</dbReference>
<dbReference type="EMBL" id="HACA01001342">
    <property type="protein sequence ID" value="CDW18703.1"/>
    <property type="molecule type" value="Transcribed_RNA"/>
</dbReference>
<proteinExistence type="predicted"/>
<evidence type="ECO:0000313" key="3">
    <source>
        <dbReference type="EMBL" id="CDW18703.1"/>
    </source>
</evidence>
<protein>
    <recommendedName>
        <fullName evidence="2">C1q domain-containing protein</fullName>
    </recommendedName>
</protein>
<dbReference type="PANTHER" id="PTHR18937">
    <property type="entry name" value="STRUCTURAL MAINTENANCE OF CHROMOSOMES SMC FAMILY MEMBER"/>
    <property type="match status" value="1"/>
</dbReference>
<sequence length="1077" mass="121964">MFIFWDPIGLLLCLNILLTRPIHSTSSKSQLLNPLKLDLRQFRNSRQFSTMQSDGNDPADVSLIDALQKWADALETQISLTHGEVLTLRSESRTAQEEISQLKSENIRRDTELARLRMETEEIKETGKEFAQRLNVLTSSMTNYMNRISSQTERLYFNSSELRDRLNYTITNVDILTSNTDYVKKKLITQGVDIRALLNRLDRQESSVQKLNRSSLSLDSFSTTIVNLTNTVYNDIASIKDSTVTNFTTLAVEMNALKLGFRSTLLNTTNSLDKRISALKVEINELNITSGRLQRYKMETDTKFLRLEGKYGNLKDWATDYELQISNHVQARNNFSNNVLSALNDFGSHLSESREDIRNVLPKLSRLNTTLLNSLGDLESQIVDVETKADLKLQTVRQEVFRNAGNIEKINISLAHNSQELSHQLSTLNFVQGNIKNYSPNEILYQFRREILQNNTHFHNNFSRIWNTLNIVEKRQKSDSNKVSHLSKNLGSFEEYYINLKRQIFQNRLYIVNFNVSLNDLGSLGADLRSATETVMSKSNDLQTNFKNLMDDNDKIRLDLSSIRNNSMSLMMSFDDLTINVSRISDSTESLEDMLEDVVENSVPSLRKELDSLQVRVRSTESDTESTLYSLKSNLKEVAGSIPHLHSSLGNVTSGLDIRVTEIENRIRGFSIKTHESYGERIQVVEGNVTLTTDRLKRVIEFAENIKSELDLLEISLETSQKDFINKQNSLGNNFSVFSIDVSTLRKSTIELQSKVESLNYVDKNFREEFSKLSNEILSMKNTNYDVEGGIKTLKKSASTVTTTLEAIDESIKRHELVQGNQDKSISDLRTDISSLRAALTSLTNTIFILKARFSNESPTKHHSSSGSIQSLDEVYRSSGSTNLTTLTREVLFVKNELSSVIRRDMKEVKSDVVNLKSILNSMVKQFGSVMDPSRFSCSVTSDEIRTAGVITYSVCNVNSDEMMNKNNGHVTVKQSGDYLLSFTANLVSVNSKAIWCALYKQSPGSDGWKVLGMINNFQSDAAAEDDRDSASLTLISNLEAGDQIWVEWRGYGESFLYSNPYRLISFTGLLVKKDSS</sequence>
<keyword evidence="1" id="KW-0732">Signal</keyword>
<feature type="domain" description="C1q" evidence="2">
    <location>
        <begin position="929"/>
        <end position="1077"/>
    </location>
</feature>
<dbReference type="SUPFAM" id="SSF57997">
    <property type="entry name" value="Tropomyosin"/>
    <property type="match status" value="1"/>
</dbReference>
<dbReference type="AlphaFoldDB" id="A0A0K2SY45"/>
<accession>A0A0K2SY45</accession>